<dbReference type="PANTHER" id="PTHR33048:SF129">
    <property type="entry name" value="INTEGRAL MEMBRANE PROTEIN-RELATED"/>
    <property type="match status" value="1"/>
</dbReference>
<evidence type="ECO:0000256" key="4">
    <source>
        <dbReference type="ARBA" id="ARBA00023136"/>
    </source>
</evidence>
<dbReference type="InterPro" id="IPR049326">
    <property type="entry name" value="Rhodopsin_dom_fungi"/>
</dbReference>
<sequence length="428" mass="48056">MSLNANVASIPPEVVASWPTPNYTDPVRRTWMPAFILVWQITSTVLVGGRFYLRGRRKAGSFGWDDLLIAIAWALSVAESVCIWIDTEKYGLDRHGWDIQPKWLAAIALNGWLIQLFFVVSTVCTKISVLLFYRRMVNHTLDKRWIWALRSALAFTAAYGIAITVTYLCTCIPLEAAWEMFSSTYTKEYSCIKHGGALAVIAGALSVVSDVAAVALPWAMLSHYNLDASRRQKLALYATFALGLLVSGAGCARAYYLWKIQHSYDLAWTGFDLLAWALVETQLAIICACAPALRVFFRRYLRDPIKRGFTNYNGASKQPTLSSTHLSSSRPQRDSRNFHELRELESGIHGVAYPAPVIKRESEEVERARTPPITNAEEYTRYAVERVSRQGSFLVRPNPTKLSPPASCAEDSAMEAYDNNHRSNDNVR</sequence>
<evidence type="ECO:0000256" key="1">
    <source>
        <dbReference type="ARBA" id="ARBA00004141"/>
    </source>
</evidence>
<feature type="transmembrane region" description="Helical" evidence="7">
    <location>
        <begin position="31"/>
        <end position="53"/>
    </location>
</feature>
<evidence type="ECO:0000313" key="9">
    <source>
        <dbReference type="EMBL" id="CAK3965534.1"/>
    </source>
</evidence>
<feature type="compositionally biased region" description="Basic and acidic residues" evidence="6">
    <location>
        <begin position="418"/>
        <end position="428"/>
    </location>
</feature>
<protein>
    <recommendedName>
        <fullName evidence="8">Rhodopsin domain-containing protein</fullName>
    </recommendedName>
</protein>
<keyword evidence="4 7" id="KW-0472">Membrane</keyword>
<keyword evidence="10" id="KW-1185">Reference proteome</keyword>
<gene>
    <name evidence="9" type="ORF">LECACI_7A003504</name>
</gene>
<feature type="transmembrane region" description="Helical" evidence="7">
    <location>
        <begin position="234"/>
        <end position="258"/>
    </location>
</feature>
<evidence type="ECO:0000256" key="5">
    <source>
        <dbReference type="ARBA" id="ARBA00038359"/>
    </source>
</evidence>
<accession>A0AAI8YWZ6</accession>
<feature type="region of interest" description="Disordered" evidence="6">
    <location>
        <begin position="394"/>
        <end position="428"/>
    </location>
</feature>
<dbReference type="PANTHER" id="PTHR33048">
    <property type="entry name" value="PTH11-LIKE INTEGRAL MEMBRANE PROTEIN (AFU_ORTHOLOGUE AFUA_5G11245)"/>
    <property type="match status" value="1"/>
</dbReference>
<feature type="transmembrane region" description="Helical" evidence="7">
    <location>
        <begin position="65"/>
        <end position="87"/>
    </location>
</feature>
<dbReference type="Proteomes" id="UP001296104">
    <property type="component" value="Unassembled WGS sequence"/>
</dbReference>
<feature type="domain" description="Rhodopsin" evidence="8">
    <location>
        <begin position="50"/>
        <end position="299"/>
    </location>
</feature>
<dbReference type="InterPro" id="IPR052337">
    <property type="entry name" value="SAT4-like"/>
</dbReference>
<keyword evidence="2 7" id="KW-0812">Transmembrane</keyword>
<evidence type="ECO:0000256" key="7">
    <source>
        <dbReference type="SAM" id="Phobius"/>
    </source>
</evidence>
<reference evidence="9" key="1">
    <citation type="submission" date="2023-11" db="EMBL/GenBank/DDBJ databases">
        <authorList>
            <person name="Alioto T."/>
            <person name="Alioto T."/>
            <person name="Gomez Garrido J."/>
        </authorList>
    </citation>
    <scope>NUCLEOTIDE SEQUENCE</scope>
</reference>
<dbReference type="EMBL" id="CAVMBE010000017">
    <property type="protein sequence ID" value="CAK3965534.1"/>
    <property type="molecule type" value="Genomic_DNA"/>
</dbReference>
<organism evidence="9 10">
    <name type="scientific">Lecanosticta acicola</name>
    <dbReference type="NCBI Taxonomy" id="111012"/>
    <lineage>
        <taxon>Eukaryota</taxon>
        <taxon>Fungi</taxon>
        <taxon>Dikarya</taxon>
        <taxon>Ascomycota</taxon>
        <taxon>Pezizomycotina</taxon>
        <taxon>Dothideomycetes</taxon>
        <taxon>Dothideomycetidae</taxon>
        <taxon>Mycosphaerellales</taxon>
        <taxon>Mycosphaerellaceae</taxon>
        <taxon>Lecanosticta</taxon>
    </lineage>
</organism>
<feature type="transmembrane region" description="Helical" evidence="7">
    <location>
        <begin position="107"/>
        <end position="133"/>
    </location>
</feature>
<feature type="transmembrane region" description="Helical" evidence="7">
    <location>
        <begin position="198"/>
        <end position="222"/>
    </location>
</feature>
<feature type="transmembrane region" description="Helical" evidence="7">
    <location>
        <begin position="273"/>
        <end position="297"/>
    </location>
</feature>
<comment type="similarity">
    <text evidence="5">Belongs to the SAT4 family.</text>
</comment>
<comment type="subcellular location">
    <subcellularLocation>
        <location evidence="1">Membrane</location>
        <topology evidence="1">Multi-pass membrane protein</topology>
    </subcellularLocation>
</comment>
<feature type="transmembrane region" description="Helical" evidence="7">
    <location>
        <begin position="153"/>
        <end position="178"/>
    </location>
</feature>
<feature type="region of interest" description="Disordered" evidence="6">
    <location>
        <begin position="312"/>
        <end position="335"/>
    </location>
</feature>
<evidence type="ECO:0000256" key="6">
    <source>
        <dbReference type="SAM" id="MobiDB-lite"/>
    </source>
</evidence>
<dbReference type="GO" id="GO:0016020">
    <property type="term" value="C:membrane"/>
    <property type="evidence" value="ECO:0007669"/>
    <property type="project" value="UniProtKB-SubCell"/>
</dbReference>
<dbReference type="AlphaFoldDB" id="A0AAI8YWZ6"/>
<dbReference type="Pfam" id="PF20684">
    <property type="entry name" value="Fung_rhodopsin"/>
    <property type="match status" value="1"/>
</dbReference>
<evidence type="ECO:0000256" key="3">
    <source>
        <dbReference type="ARBA" id="ARBA00022989"/>
    </source>
</evidence>
<evidence type="ECO:0000259" key="8">
    <source>
        <dbReference type="Pfam" id="PF20684"/>
    </source>
</evidence>
<feature type="compositionally biased region" description="Polar residues" evidence="6">
    <location>
        <begin position="312"/>
        <end position="330"/>
    </location>
</feature>
<evidence type="ECO:0000313" key="10">
    <source>
        <dbReference type="Proteomes" id="UP001296104"/>
    </source>
</evidence>
<keyword evidence="3 7" id="KW-1133">Transmembrane helix</keyword>
<proteinExistence type="inferred from homology"/>
<comment type="caution">
    <text evidence="9">The sequence shown here is derived from an EMBL/GenBank/DDBJ whole genome shotgun (WGS) entry which is preliminary data.</text>
</comment>
<evidence type="ECO:0000256" key="2">
    <source>
        <dbReference type="ARBA" id="ARBA00022692"/>
    </source>
</evidence>
<name>A0AAI8YWZ6_9PEZI</name>